<sequence>MIVANMATYPARGQHLRQVVDSLLPQVDRINLVFNEYDTIPDWAATADKINAVIPDSDQKDVGKFYVETPEAKWIAFVDDDIIFPADYMQTSIARIEALPTDRTFCGYHGSIYEKPRFGLTPSRLFKYFSPLETVIQRSRRNFVFTRLLEKPTIVDQIATNTSFIRGSDMPPYAYMKDSQKFVDVRLAKWCFEKGITSVCLPRAKGWLDEYRYDETIYHGFTRRGHPEVGREVLSYAFKTATVGQPI</sequence>
<organism evidence="1 2">
    <name type="scientific">Mesobacterium hydrothermale</name>
    <dbReference type="NCBI Taxonomy" id="3111907"/>
    <lineage>
        <taxon>Bacteria</taxon>
        <taxon>Pseudomonadati</taxon>
        <taxon>Pseudomonadota</taxon>
        <taxon>Alphaproteobacteria</taxon>
        <taxon>Rhodobacterales</taxon>
        <taxon>Roseobacteraceae</taxon>
        <taxon>Mesobacterium</taxon>
    </lineage>
</organism>
<proteinExistence type="predicted"/>
<accession>A0ABU6HJQ6</accession>
<gene>
    <name evidence="1" type="ORF">VK792_14730</name>
</gene>
<reference evidence="1 2" key="1">
    <citation type="submission" date="2024-01" db="EMBL/GenBank/DDBJ databases">
        <title>Mesobacterium rodlantinim sp. nov., isolated from shallow sea hydrothermal systems off Kueishantao Island.</title>
        <authorList>
            <person name="Su Z."/>
            <person name="Tang K."/>
        </authorList>
    </citation>
    <scope>NUCLEOTIDE SEQUENCE [LARGE SCALE GENOMIC DNA]</scope>
    <source>
        <strain evidence="1 2">TK19101</strain>
    </source>
</reference>
<evidence type="ECO:0008006" key="3">
    <source>
        <dbReference type="Google" id="ProtNLM"/>
    </source>
</evidence>
<dbReference type="SUPFAM" id="SSF53448">
    <property type="entry name" value="Nucleotide-diphospho-sugar transferases"/>
    <property type="match status" value="1"/>
</dbReference>
<keyword evidence="2" id="KW-1185">Reference proteome</keyword>
<evidence type="ECO:0000313" key="1">
    <source>
        <dbReference type="EMBL" id="MEC3862546.1"/>
    </source>
</evidence>
<comment type="caution">
    <text evidence="1">The sequence shown here is derived from an EMBL/GenBank/DDBJ whole genome shotgun (WGS) entry which is preliminary data.</text>
</comment>
<dbReference type="RefSeq" id="WP_326298396.1">
    <property type="nucleotide sequence ID" value="NZ_JAYLLH010000024.1"/>
</dbReference>
<protein>
    <recommendedName>
        <fullName evidence="3">Glycosyltransferase 2-like domain-containing protein</fullName>
    </recommendedName>
</protein>
<dbReference type="EMBL" id="JAYLLH010000024">
    <property type="protein sequence ID" value="MEC3862546.1"/>
    <property type="molecule type" value="Genomic_DNA"/>
</dbReference>
<evidence type="ECO:0000313" key="2">
    <source>
        <dbReference type="Proteomes" id="UP001348149"/>
    </source>
</evidence>
<name>A0ABU6HJQ6_9RHOB</name>
<dbReference type="Proteomes" id="UP001348149">
    <property type="component" value="Unassembled WGS sequence"/>
</dbReference>
<dbReference type="InterPro" id="IPR029044">
    <property type="entry name" value="Nucleotide-diphossugar_trans"/>
</dbReference>